<protein>
    <submittedName>
        <fullName evidence="1">Uncharacterized protein</fullName>
    </submittedName>
</protein>
<comment type="caution">
    <text evidence="1">The sequence shown here is derived from an EMBL/GenBank/DDBJ whole genome shotgun (WGS) entry which is preliminary data.</text>
</comment>
<accession>A0A645DXA9</accession>
<organism evidence="1">
    <name type="scientific">bioreactor metagenome</name>
    <dbReference type="NCBI Taxonomy" id="1076179"/>
    <lineage>
        <taxon>unclassified sequences</taxon>
        <taxon>metagenomes</taxon>
        <taxon>ecological metagenomes</taxon>
    </lineage>
</organism>
<gene>
    <name evidence="1" type="ORF">SDC9_141159</name>
</gene>
<proteinExistence type="predicted"/>
<reference evidence="1" key="1">
    <citation type="submission" date="2019-08" db="EMBL/GenBank/DDBJ databases">
        <authorList>
            <person name="Kucharzyk K."/>
            <person name="Murdoch R.W."/>
            <person name="Higgins S."/>
            <person name="Loffler F."/>
        </authorList>
    </citation>
    <scope>NUCLEOTIDE SEQUENCE</scope>
</reference>
<name>A0A645DXA9_9ZZZZ</name>
<dbReference type="AlphaFoldDB" id="A0A645DXA9"/>
<sequence length="93" mass="10078">MEYILSLLQIKEVSLAYVHSRIAVDGIPRFGLAGQDLLNGKVVTIFPVGIDITLGAYPGNHQRSIAVILPCFRQNACLAHIPGRQRASTHQGA</sequence>
<evidence type="ECO:0000313" key="1">
    <source>
        <dbReference type="EMBL" id="MPM94017.1"/>
    </source>
</evidence>
<dbReference type="EMBL" id="VSSQ01040713">
    <property type="protein sequence ID" value="MPM94017.1"/>
    <property type="molecule type" value="Genomic_DNA"/>
</dbReference>